<keyword evidence="1" id="KW-0732">Signal</keyword>
<evidence type="ECO:0000256" key="1">
    <source>
        <dbReference type="SAM" id="SignalP"/>
    </source>
</evidence>
<evidence type="ECO:0008006" key="4">
    <source>
        <dbReference type="Google" id="ProtNLM"/>
    </source>
</evidence>
<evidence type="ECO:0000313" key="3">
    <source>
        <dbReference type="Proteomes" id="UP001230685"/>
    </source>
</evidence>
<gene>
    <name evidence="2" type="ORF">Q5H91_12665</name>
</gene>
<name>A0ABT9EM69_9SPHN</name>
<feature type="chain" id="PRO_5045566077" description="UrcA family protein" evidence="1">
    <location>
        <begin position="21"/>
        <end position="150"/>
    </location>
</feature>
<organism evidence="2 3">
    <name type="scientific">Sphingomonas aurea</name>
    <dbReference type="NCBI Taxonomy" id="3063994"/>
    <lineage>
        <taxon>Bacteria</taxon>
        <taxon>Pseudomonadati</taxon>
        <taxon>Pseudomonadota</taxon>
        <taxon>Alphaproteobacteria</taxon>
        <taxon>Sphingomonadales</taxon>
        <taxon>Sphingomonadaceae</taxon>
        <taxon>Sphingomonas</taxon>
    </lineage>
</organism>
<reference evidence="2 3" key="1">
    <citation type="submission" date="2023-07" db="EMBL/GenBank/DDBJ databases">
        <authorList>
            <person name="Kim M.K."/>
        </authorList>
    </citation>
    <scope>NUCLEOTIDE SEQUENCE [LARGE SCALE GENOMIC DNA]</scope>
    <source>
        <strain evidence="2 3">KR1UV-12</strain>
    </source>
</reference>
<proteinExistence type="predicted"/>
<accession>A0ABT9EM69</accession>
<comment type="caution">
    <text evidence="2">The sequence shown here is derived from an EMBL/GenBank/DDBJ whole genome shotgun (WGS) entry which is preliminary data.</text>
</comment>
<keyword evidence="3" id="KW-1185">Reference proteome</keyword>
<dbReference type="Proteomes" id="UP001230685">
    <property type="component" value="Unassembled WGS sequence"/>
</dbReference>
<dbReference type="EMBL" id="JAUUDS010000007">
    <property type="protein sequence ID" value="MDP1028068.1"/>
    <property type="molecule type" value="Genomic_DNA"/>
</dbReference>
<sequence>MAHPAIPVSILALSAAAVLADLPDAAGAQVAQVTIHERITIRVPRMSPAPLQRVVAPRRDWKEHKGPKCLPMGAIAAAAIAVPAAVDLLLVDGRWVRARLEGDCRSADFYAGLYIRPGPDGQLCADRDAIRIRSGAKCQVDTFKLLTPRG</sequence>
<evidence type="ECO:0000313" key="2">
    <source>
        <dbReference type="EMBL" id="MDP1028068.1"/>
    </source>
</evidence>
<protein>
    <recommendedName>
        <fullName evidence="4">UrcA family protein</fullName>
    </recommendedName>
</protein>
<dbReference type="RefSeq" id="WP_305173783.1">
    <property type="nucleotide sequence ID" value="NZ_JAUUDS010000007.1"/>
</dbReference>
<feature type="signal peptide" evidence="1">
    <location>
        <begin position="1"/>
        <end position="20"/>
    </location>
</feature>